<dbReference type="AlphaFoldDB" id="A0A1F4RCI0"/>
<dbReference type="InterPro" id="IPR036116">
    <property type="entry name" value="FN3_sf"/>
</dbReference>
<comment type="caution">
    <text evidence="3">The sequence shown here is derived from an EMBL/GenBank/DDBJ whole genome shotgun (WGS) entry which is preliminary data.</text>
</comment>
<keyword evidence="1" id="KW-0732">Signal</keyword>
<feature type="chain" id="PRO_5009514175" description="Fibronectin type-III domain-containing protein" evidence="1">
    <location>
        <begin position="21"/>
        <end position="736"/>
    </location>
</feature>
<dbReference type="Gene3D" id="2.60.40.10">
    <property type="entry name" value="Immunoglobulins"/>
    <property type="match status" value="2"/>
</dbReference>
<dbReference type="Proteomes" id="UP000176938">
    <property type="component" value="Unassembled WGS sequence"/>
</dbReference>
<proteinExistence type="predicted"/>
<protein>
    <recommendedName>
        <fullName evidence="2">Fibronectin type-III domain-containing protein</fullName>
    </recommendedName>
</protein>
<feature type="domain" description="Fibronectin type-III" evidence="2">
    <location>
        <begin position="306"/>
        <end position="421"/>
    </location>
</feature>
<evidence type="ECO:0000313" key="4">
    <source>
        <dbReference type="Proteomes" id="UP000176938"/>
    </source>
</evidence>
<evidence type="ECO:0000259" key="2">
    <source>
        <dbReference type="SMART" id="SM00060"/>
    </source>
</evidence>
<dbReference type="EMBL" id="METP01000033">
    <property type="protein sequence ID" value="OGC05891.1"/>
    <property type="molecule type" value="Genomic_DNA"/>
</dbReference>
<evidence type="ECO:0000256" key="1">
    <source>
        <dbReference type="SAM" id="SignalP"/>
    </source>
</evidence>
<accession>A0A1F4RCI0</accession>
<dbReference type="InterPro" id="IPR013783">
    <property type="entry name" value="Ig-like_fold"/>
</dbReference>
<dbReference type="SMART" id="SM00060">
    <property type="entry name" value="FN3"/>
    <property type="match status" value="2"/>
</dbReference>
<name>A0A1F4RCI0_UNCSA</name>
<gene>
    <name evidence="3" type="ORF">A3H38_06820</name>
</gene>
<evidence type="ECO:0000313" key="3">
    <source>
        <dbReference type="EMBL" id="OGC05891.1"/>
    </source>
</evidence>
<reference evidence="3 4" key="1">
    <citation type="journal article" date="2016" name="Nat. Commun.">
        <title>Thousands of microbial genomes shed light on interconnected biogeochemical processes in an aquifer system.</title>
        <authorList>
            <person name="Anantharaman K."/>
            <person name="Brown C.T."/>
            <person name="Hug L.A."/>
            <person name="Sharon I."/>
            <person name="Castelle C.J."/>
            <person name="Probst A.J."/>
            <person name="Thomas B.C."/>
            <person name="Singh A."/>
            <person name="Wilkins M.J."/>
            <person name="Karaoz U."/>
            <person name="Brodie E.L."/>
            <person name="Williams K.H."/>
            <person name="Hubbard S.S."/>
            <person name="Banfield J.F."/>
        </authorList>
    </citation>
    <scope>NUCLEOTIDE SEQUENCE [LARGE SCALE GENOMIC DNA]</scope>
</reference>
<dbReference type="Gene3D" id="2.60.40.680">
    <property type="match status" value="1"/>
</dbReference>
<feature type="domain" description="Fibronectin type-III" evidence="2">
    <location>
        <begin position="183"/>
        <end position="287"/>
    </location>
</feature>
<organism evidence="3 4">
    <name type="scientific">candidate division WOR-1 bacterium RIFCSPLOWO2_02_FULL_46_20</name>
    <dbReference type="NCBI Taxonomy" id="1802567"/>
    <lineage>
        <taxon>Bacteria</taxon>
        <taxon>Bacillati</taxon>
        <taxon>Saganbacteria</taxon>
    </lineage>
</organism>
<sequence>MRKLLIFIFVGGILCSSALADLEFLTPKVDGYSSPNLEVGANASIIVKFSTTAPANVDAVKLYIDYESAFIEQNSISITNLNPGKFTVSESNLVTPGLVRYQLRTNPEAGQSPLAVSSAANLIQINFHVKQTAAAGTETYFIRFTVNDQINNVRVVDSGNDVTGQRIDPTGANAIHIKTSSVPTFAGINTVVDQQTGNTLNLNWTSNGSSANDLDTAGGAATYYAGHDGSHSGGGLRFNIYRGLTNPFSATSPLVPTHNAFTYINSGLNDGTEYFYLVRAQDDCTPTRNEEQNNLVVSDIPTDHTPPSAPTLTASAGNQRLQLAFGGGGGDVGGYLIIRYLTSPSGAPTLVSARDNDSDSNGQEHGDIYAVGATLNGGKVIYNGNGSSYSDTGAELEDSHLVNGTRYYYQIFAYDPVDGSPRQQGRNYSSAANASGIPGVAPQAVKNFFAYSSFEADGTTSLYLFWDKPVGDSAYGGVAFIYTTDLENKWDWYSTWGSGSVPLGLPPDADANRDSWVTNLAAGNIKILAVADSDAIDSLVVRQDVVGTALNLNSVYFIKAFSYNKTGVPFLTAGTSLTDSSMLDSVLRDRRFSDPVTAAVRPGVPSAGETIVRGGGVQPITFSFTKVEGGLGINPFTILPVPPVSVVVAGGAPRTVSTIGDFIDAIDYEGAGTVAAIGWMAHSQIVGYYMTGAGFTGTEGGGIDADPHKELLVRGRAYQISVLKNVEVVVSEAVAE</sequence>
<dbReference type="InterPro" id="IPR003961">
    <property type="entry name" value="FN3_dom"/>
</dbReference>
<feature type="signal peptide" evidence="1">
    <location>
        <begin position="1"/>
        <end position="20"/>
    </location>
</feature>
<dbReference type="SUPFAM" id="SSF49265">
    <property type="entry name" value="Fibronectin type III"/>
    <property type="match status" value="1"/>
</dbReference>